<feature type="compositionally biased region" description="Low complexity" evidence="2">
    <location>
        <begin position="562"/>
        <end position="571"/>
    </location>
</feature>
<evidence type="ECO:0000256" key="2">
    <source>
        <dbReference type="SAM" id="MobiDB-lite"/>
    </source>
</evidence>
<dbReference type="GO" id="GO:0016592">
    <property type="term" value="C:mediator complex"/>
    <property type="evidence" value="ECO:0007669"/>
    <property type="project" value="TreeGrafter"/>
</dbReference>
<proteinExistence type="predicted"/>
<evidence type="ECO:0000313" key="3">
    <source>
        <dbReference type="EnsemblPlants" id="ONIVA04G08630.1"/>
    </source>
</evidence>
<feature type="coiled-coil region" evidence="1">
    <location>
        <begin position="289"/>
        <end position="330"/>
    </location>
</feature>
<evidence type="ECO:0000313" key="4">
    <source>
        <dbReference type="Proteomes" id="UP000006591"/>
    </source>
</evidence>
<dbReference type="STRING" id="4536.A0A0E0GZZ8"/>
<accession>A0A0E0GZZ8</accession>
<evidence type="ECO:0000256" key="1">
    <source>
        <dbReference type="SAM" id="Coils"/>
    </source>
</evidence>
<dbReference type="eggNOG" id="ENOG502R36Y">
    <property type="taxonomic scope" value="Eukaryota"/>
</dbReference>
<evidence type="ECO:0008006" key="5">
    <source>
        <dbReference type="Google" id="ProtNLM"/>
    </source>
</evidence>
<dbReference type="EnsemblPlants" id="ONIVA04G08630.1">
    <property type="protein sequence ID" value="ONIVA04G08630.1"/>
    <property type="gene ID" value="ONIVA04G08630"/>
</dbReference>
<keyword evidence="1" id="KW-0175">Coiled coil</keyword>
<dbReference type="OMA" id="SWTLERW"/>
<dbReference type="PANTHER" id="PTHR46007">
    <property type="entry name" value="MEDIATOR OF RNA POLYMERASE II TRANSCRIPTION SUBUNIT 12"/>
    <property type="match status" value="1"/>
</dbReference>
<sequence length="634" mass="70142">MEDDYDEALSQLREPEVPSPPPSPRLLAMLQSAGFASPPPPTSTQQQQGIELCSVCAEEAAAAAVAAARGMEAPGLRPATQQQQQQGIGLCSVCAEGEAAAQTRQDYGFGFGGAGTGASQSLAPRGMGMVPGPRHAVPQQPTLAPPPAQQPQKNQGVCFGGTGAGAATTVSPAPRGTTMARERAAEQLAYDDAISRLINKFAGHDKDAIQGKNTSNVQVFDDIHEGDAIRMAELEEFEKQVLALNAAAWNDAASSCGEEPAVADNFLNGEEQREEEEEEEAAERRSWTLERWELELKASRRRVVEANERARGVQRERERVRRQVAALLQQRMLKRQQMSALSRERALAHKRFVLQQRQWRQQMVEQQQQQQRAPMQQQRMPVVQQAAPRKQRVFTVTVSRAYALQHQRGSTPEERRASVRERVRLELQKVVAFLQRRELEQRYERAAALLRQRAQLEQAALQEQLKLEMQQMRRRQEQRQRARELAIMPQPQGHRGRGGGTARHPDAAIAQGGSGEGHNHPRVEEQLPAQQQQHRRQRVRSVRPTFVAPRGVGTSSGQAYRAPPARQIVVQPQPPPQQPELAGQAFRAPAPQTPQRPESAGQDVPEPQPEEEEGEAVGGEAVVMAPQPSSSREQ</sequence>
<feature type="compositionally biased region" description="Basic and acidic residues" evidence="2">
    <location>
        <begin position="474"/>
        <end position="484"/>
    </location>
</feature>
<name>A0A0E0GZZ8_ORYNI</name>
<reference evidence="3" key="2">
    <citation type="submission" date="2018-04" db="EMBL/GenBank/DDBJ databases">
        <title>OnivRS2 (Oryza nivara Reference Sequence Version 2).</title>
        <authorList>
            <person name="Zhang J."/>
            <person name="Kudrna D."/>
            <person name="Lee S."/>
            <person name="Talag J."/>
            <person name="Rajasekar S."/>
            <person name="Welchert J."/>
            <person name="Hsing Y.-I."/>
            <person name="Wing R.A."/>
        </authorList>
    </citation>
    <scope>NUCLEOTIDE SEQUENCE [LARGE SCALE GENOMIC DNA]</scope>
    <source>
        <strain evidence="3">SL10</strain>
    </source>
</reference>
<dbReference type="PANTHER" id="PTHR46007:SF11">
    <property type="entry name" value="MEDIATOR OF RNA POLYMERASE II TRANSCRIPTION SUBUNIT 12"/>
    <property type="match status" value="1"/>
</dbReference>
<feature type="region of interest" description="Disordered" evidence="2">
    <location>
        <begin position="1"/>
        <end position="48"/>
    </location>
</feature>
<dbReference type="HOGENOM" id="CLU_431738_0_0_1"/>
<dbReference type="Gramene" id="ONIVA04G08630.1">
    <property type="protein sequence ID" value="ONIVA04G08630.1"/>
    <property type="gene ID" value="ONIVA04G08630"/>
</dbReference>
<dbReference type="GO" id="GO:0003713">
    <property type="term" value="F:transcription coactivator activity"/>
    <property type="evidence" value="ECO:0007669"/>
    <property type="project" value="TreeGrafter"/>
</dbReference>
<organism evidence="3">
    <name type="scientific">Oryza nivara</name>
    <name type="common">Indian wild rice</name>
    <name type="synonym">Oryza sativa f. spontanea</name>
    <dbReference type="NCBI Taxonomy" id="4536"/>
    <lineage>
        <taxon>Eukaryota</taxon>
        <taxon>Viridiplantae</taxon>
        <taxon>Streptophyta</taxon>
        <taxon>Embryophyta</taxon>
        <taxon>Tracheophyta</taxon>
        <taxon>Spermatophyta</taxon>
        <taxon>Magnoliopsida</taxon>
        <taxon>Liliopsida</taxon>
        <taxon>Poales</taxon>
        <taxon>Poaceae</taxon>
        <taxon>BOP clade</taxon>
        <taxon>Oryzoideae</taxon>
        <taxon>Oryzeae</taxon>
        <taxon>Oryzinae</taxon>
        <taxon>Oryza</taxon>
    </lineage>
</organism>
<reference evidence="3" key="1">
    <citation type="submission" date="2015-04" db="UniProtKB">
        <authorList>
            <consortium name="EnsemblPlants"/>
        </authorList>
    </citation>
    <scope>IDENTIFICATION</scope>
    <source>
        <strain evidence="3">SL10</strain>
    </source>
</reference>
<dbReference type="Proteomes" id="UP000006591">
    <property type="component" value="Chromosome 4"/>
</dbReference>
<dbReference type="InterPro" id="IPR051647">
    <property type="entry name" value="Mediator_comp_sub12"/>
</dbReference>
<keyword evidence="4" id="KW-1185">Reference proteome</keyword>
<protein>
    <recommendedName>
        <fullName evidence="5">GLTSCR protein conserved domain-containing protein</fullName>
    </recommendedName>
</protein>
<dbReference type="GO" id="GO:0045944">
    <property type="term" value="P:positive regulation of transcription by RNA polymerase II"/>
    <property type="evidence" value="ECO:0007669"/>
    <property type="project" value="TreeGrafter"/>
</dbReference>
<feature type="region of interest" description="Disordered" evidence="2">
    <location>
        <begin position="471"/>
        <end position="634"/>
    </location>
</feature>
<dbReference type="AlphaFoldDB" id="A0A0E0GZZ8"/>